<evidence type="ECO:0000313" key="1">
    <source>
        <dbReference type="EMBL" id="KKN16100.1"/>
    </source>
</evidence>
<dbReference type="InterPro" id="IPR007332">
    <property type="entry name" value="DUF411"/>
</dbReference>
<dbReference type="InterPro" id="IPR036249">
    <property type="entry name" value="Thioredoxin-like_sf"/>
</dbReference>
<protein>
    <recommendedName>
        <fullName evidence="2">Metal-binding protein</fullName>
    </recommendedName>
</protein>
<reference evidence="1" key="1">
    <citation type="journal article" date="2015" name="Nature">
        <title>Complex archaea that bridge the gap between prokaryotes and eukaryotes.</title>
        <authorList>
            <person name="Spang A."/>
            <person name="Saw J.H."/>
            <person name="Jorgensen S.L."/>
            <person name="Zaremba-Niedzwiedzka K."/>
            <person name="Martijn J."/>
            <person name="Lind A.E."/>
            <person name="van Eijk R."/>
            <person name="Schleper C."/>
            <person name="Guy L."/>
            <person name="Ettema T.J."/>
        </authorList>
    </citation>
    <scope>NUCLEOTIDE SEQUENCE</scope>
</reference>
<dbReference type="EMBL" id="LAZR01003648">
    <property type="protein sequence ID" value="KKN16100.1"/>
    <property type="molecule type" value="Genomic_DNA"/>
</dbReference>
<proteinExistence type="predicted"/>
<gene>
    <name evidence="1" type="ORF">LCGC14_0979300</name>
</gene>
<name>A0A0F9N987_9ZZZZ</name>
<organism evidence="1">
    <name type="scientific">marine sediment metagenome</name>
    <dbReference type="NCBI Taxonomy" id="412755"/>
    <lineage>
        <taxon>unclassified sequences</taxon>
        <taxon>metagenomes</taxon>
        <taxon>ecological metagenomes</taxon>
    </lineage>
</organism>
<comment type="caution">
    <text evidence="1">The sequence shown here is derived from an EMBL/GenBank/DDBJ whole genome shotgun (WGS) entry which is preliminary data.</text>
</comment>
<sequence length="172" mass="19566">MRVIYITSALFLSLTMSFSAISIEKQHKALITYENSEKPKIELTVYKSKNCGCCNKWIAHLSENNIQTKAINVNDMGTIKSQYQIKPNMRSCHTAVSADGFVFEGHVPAKHIKQFLAEQHPEKTIGLSVPSMPAGTPGMEMGDRFYKYNIEMLTHDLQQNTYKHISKYAEQF</sequence>
<dbReference type="Pfam" id="PF04214">
    <property type="entry name" value="DUF411"/>
    <property type="match status" value="1"/>
</dbReference>
<dbReference type="AlphaFoldDB" id="A0A0F9N987"/>
<accession>A0A0F9N987</accession>
<dbReference type="SUPFAM" id="SSF52833">
    <property type="entry name" value="Thioredoxin-like"/>
    <property type="match status" value="1"/>
</dbReference>
<evidence type="ECO:0008006" key="2">
    <source>
        <dbReference type="Google" id="ProtNLM"/>
    </source>
</evidence>